<dbReference type="SUPFAM" id="SSF52540">
    <property type="entry name" value="P-loop containing nucleoside triphosphate hydrolases"/>
    <property type="match status" value="1"/>
</dbReference>
<dbReference type="AlphaFoldDB" id="A0A1I8GKH5"/>
<dbReference type="WBParaSite" id="maker-uti_cns_0002170-snap-gene-0.41-mRNA-1">
    <property type="protein sequence ID" value="maker-uti_cns_0002170-snap-gene-0.41-mRNA-1"/>
    <property type="gene ID" value="maker-uti_cns_0002170-snap-gene-0.41"/>
</dbReference>
<dbReference type="Proteomes" id="UP000095280">
    <property type="component" value="Unplaced"/>
</dbReference>
<evidence type="ECO:0000313" key="4">
    <source>
        <dbReference type="Proteomes" id="UP000095280"/>
    </source>
</evidence>
<proteinExistence type="predicted"/>
<feature type="domain" description="ABC transporter" evidence="3">
    <location>
        <begin position="13"/>
        <end position="211"/>
    </location>
</feature>
<dbReference type="SMART" id="SM00382">
    <property type="entry name" value="AAA"/>
    <property type="match status" value="1"/>
</dbReference>
<reference evidence="5" key="1">
    <citation type="submission" date="2016-11" db="UniProtKB">
        <authorList>
            <consortium name="WormBaseParasite"/>
        </authorList>
    </citation>
    <scope>IDENTIFICATION</scope>
</reference>
<dbReference type="GO" id="GO:0016887">
    <property type="term" value="F:ATP hydrolysis activity"/>
    <property type="evidence" value="ECO:0007669"/>
    <property type="project" value="InterPro"/>
</dbReference>
<dbReference type="PANTHER" id="PTHR43038">
    <property type="entry name" value="ATP-BINDING CASSETTE, SUB-FAMILY H, MEMBER 1"/>
    <property type="match status" value="1"/>
</dbReference>
<name>A0A1I8GKH5_9PLAT</name>
<evidence type="ECO:0000256" key="2">
    <source>
        <dbReference type="ARBA" id="ARBA00022840"/>
    </source>
</evidence>
<evidence type="ECO:0000313" key="5">
    <source>
        <dbReference type="WBParaSite" id="maker-uti_cns_0002170-snap-gene-0.41-mRNA-1"/>
    </source>
</evidence>
<dbReference type="PROSITE" id="PS50893">
    <property type="entry name" value="ABC_TRANSPORTER_2"/>
    <property type="match status" value="1"/>
</dbReference>
<accession>A0A1I8GKH5</accession>
<dbReference type="InterPro" id="IPR017871">
    <property type="entry name" value="ABC_transporter-like_CS"/>
</dbReference>
<keyword evidence="1" id="KW-0547">Nucleotide-binding</keyword>
<evidence type="ECO:0000256" key="1">
    <source>
        <dbReference type="ARBA" id="ARBA00022741"/>
    </source>
</evidence>
<dbReference type="Gene3D" id="3.40.50.300">
    <property type="entry name" value="P-loop containing nucleotide triphosphate hydrolases"/>
    <property type="match status" value="1"/>
</dbReference>
<organism evidence="4 5">
    <name type="scientific">Macrostomum lignano</name>
    <dbReference type="NCBI Taxonomy" id="282301"/>
    <lineage>
        <taxon>Eukaryota</taxon>
        <taxon>Metazoa</taxon>
        <taxon>Spiralia</taxon>
        <taxon>Lophotrochozoa</taxon>
        <taxon>Platyhelminthes</taxon>
        <taxon>Rhabditophora</taxon>
        <taxon>Macrostomorpha</taxon>
        <taxon>Macrostomida</taxon>
        <taxon>Macrostomidae</taxon>
        <taxon>Macrostomum</taxon>
    </lineage>
</organism>
<protein>
    <submittedName>
        <fullName evidence="5">ABC transporter domain-containing protein</fullName>
    </submittedName>
</protein>
<dbReference type="InterPro" id="IPR027417">
    <property type="entry name" value="P-loop_NTPase"/>
</dbReference>
<sequence length="211" mass="23343">MATDAANGTDYSIEVRSLWKGYSQARGSVIRDLTLQVQKGHIYGLLGPSGCGKTTLLKCIVGRLRPDSGLIRVMGQRPGKLGHKVPGSLIGYMPQDLALYQEFTISETLFYFGRIFGMDSAEIKARVDFLVNLLKLPCKDKLIYRLRNWGSSDAAQNPCPALNLHEIHVAQQLHFSGGQQRRVSFACALLHEPPLLILDEPTVGVDPLLRQ</sequence>
<dbReference type="Pfam" id="PF00005">
    <property type="entry name" value="ABC_tran"/>
    <property type="match status" value="1"/>
</dbReference>
<evidence type="ECO:0000259" key="3">
    <source>
        <dbReference type="PROSITE" id="PS50893"/>
    </source>
</evidence>
<keyword evidence="4" id="KW-1185">Reference proteome</keyword>
<dbReference type="CDD" id="cd03230">
    <property type="entry name" value="ABC_DR_subfamily_A"/>
    <property type="match status" value="1"/>
</dbReference>
<dbReference type="GO" id="GO:0005524">
    <property type="term" value="F:ATP binding"/>
    <property type="evidence" value="ECO:0007669"/>
    <property type="project" value="UniProtKB-KW"/>
</dbReference>
<dbReference type="InterPro" id="IPR003439">
    <property type="entry name" value="ABC_transporter-like_ATP-bd"/>
</dbReference>
<keyword evidence="2" id="KW-0067">ATP-binding</keyword>
<dbReference type="PANTHER" id="PTHR43038:SF3">
    <property type="entry name" value="ABC TRANSPORTER G FAMILY MEMBER 20 ISOFORM X1"/>
    <property type="match status" value="1"/>
</dbReference>
<dbReference type="PROSITE" id="PS00211">
    <property type="entry name" value="ABC_TRANSPORTER_1"/>
    <property type="match status" value="1"/>
</dbReference>
<dbReference type="InterPro" id="IPR003593">
    <property type="entry name" value="AAA+_ATPase"/>
</dbReference>